<keyword evidence="3" id="KW-1185">Reference proteome</keyword>
<dbReference type="AlphaFoldDB" id="A0AAD5G0C0"/>
<feature type="compositionally biased region" description="Polar residues" evidence="1">
    <location>
        <begin position="27"/>
        <end position="41"/>
    </location>
</feature>
<dbReference type="GeneID" id="76149030"/>
<dbReference type="Proteomes" id="UP001204833">
    <property type="component" value="Unassembled WGS sequence"/>
</dbReference>
<feature type="compositionally biased region" description="Polar residues" evidence="1">
    <location>
        <begin position="8"/>
        <end position="18"/>
    </location>
</feature>
<organism evidence="2 3">
    <name type="scientific">Candida theae</name>
    <dbReference type="NCBI Taxonomy" id="1198502"/>
    <lineage>
        <taxon>Eukaryota</taxon>
        <taxon>Fungi</taxon>
        <taxon>Dikarya</taxon>
        <taxon>Ascomycota</taxon>
        <taxon>Saccharomycotina</taxon>
        <taxon>Pichiomycetes</taxon>
        <taxon>Debaryomycetaceae</taxon>
        <taxon>Candida/Lodderomyces clade</taxon>
        <taxon>Candida</taxon>
    </lineage>
</organism>
<proteinExistence type="predicted"/>
<name>A0AAD5G0C0_9ASCO</name>
<reference evidence="2 3" key="1">
    <citation type="journal article" date="2022" name="DNA Res.">
        <title>Genome analysis of five recently described species of the CUG-Ser clade uncovers Candida theae as a new hybrid lineage with pathogenic potential in the Candida parapsilosis species complex.</title>
        <authorList>
            <person name="Mixao V."/>
            <person name="Del Olmo V."/>
            <person name="Hegedusova E."/>
            <person name="Saus E."/>
            <person name="Pryszcz L."/>
            <person name="Cillingova A."/>
            <person name="Nosek J."/>
            <person name="Gabaldon T."/>
        </authorList>
    </citation>
    <scope>NUCLEOTIDE SEQUENCE [LARGE SCALE GENOMIC DNA]</scope>
    <source>
        <strain evidence="2 3">CBS 12239</strain>
    </source>
</reference>
<protein>
    <submittedName>
        <fullName evidence="2">Uncharacterized protein</fullName>
    </submittedName>
</protein>
<evidence type="ECO:0000256" key="1">
    <source>
        <dbReference type="SAM" id="MobiDB-lite"/>
    </source>
</evidence>
<feature type="compositionally biased region" description="Low complexity" evidence="1">
    <location>
        <begin position="319"/>
        <end position="334"/>
    </location>
</feature>
<dbReference type="RefSeq" id="XP_051610486.1">
    <property type="nucleotide sequence ID" value="XM_051755496.1"/>
</dbReference>
<feature type="region of interest" description="Disordered" evidence="1">
    <location>
        <begin position="1"/>
        <end position="55"/>
    </location>
</feature>
<feature type="region of interest" description="Disordered" evidence="1">
    <location>
        <begin position="307"/>
        <end position="341"/>
    </location>
</feature>
<sequence length="403" mass="44607">MLHRTKSQETVSTLINESTHPHPSAPTFASSAAENRPYSPSNDNGNDADGANDTDDFDSLSDLVSQFSQDTLIQPQLKILNHAISEFRFVKEIPILSNYLQTGVHLYPSWSATSRNQPILTRPLRFMTNIFKLNSPFLVIESYTKSKDMILSGGDLQSPTTTKQVYCKVDFKIQSTRITYYVLTFPSLHKHIYLINNNSHSPSVDFELDGTHFRATGVTGTTSALGTSGLIKLYVMENSPDMLTFDTTIDYKRKKLKFGQGNDTFYRLIEGQNRAAIDESMRRAKKLIGMPVAQYLDQGDVKIKIGNSSSGVGGGGNSSSGSSNGSESTSQHSGPHSGGKSVNNFVKHGIIKMFDYVGGGGVGNDNDDEDEMSEEMKMICCVLLVLREQEYRKYKGDKKPQYV</sequence>
<comment type="caution">
    <text evidence="2">The sequence shown here is derived from an EMBL/GenBank/DDBJ whole genome shotgun (WGS) entry which is preliminary data.</text>
</comment>
<gene>
    <name evidence="2" type="ORF">KGF57_000971</name>
</gene>
<dbReference type="EMBL" id="JAIHNG010000047">
    <property type="protein sequence ID" value="KAI5964479.1"/>
    <property type="molecule type" value="Genomic_DNA"/>
</dbReference>
<evidence type="ECO:0000313" key="3">
    <source>
        <dbReference type="Proteomes" id="UP001204833"/>
    </source>
</evidence>
<accession>A0AAD5G0C0</accession>
<evidence type="ECO:0000313" key="2">
    <source>
        <dbReference type="EMBL" id="KAI5964479.1"/>
    </source>
</evidence>